<dbReference type="eggNOG" id="arCOG08085">
    <property type="taxonomic scope" value="Archaea"/>
</dbReference>
<evidence type="ECO:0000313" key="1">
    <source>
        <dbReference type="EMBL" id="AFA40486.1"/>
    </source>
</evidence>
<proteinExistence type="predicted"/>
<keyword evidence="2" id="KW-1185">Reference proteome</keyword>
<accession>H6QDL5</accession>
<organism evidence="1 2">
    <name type="scientific">Pyrobaculum oguniense (strain DSM 13380 / JCM 10595 / TE7)</name>
    <dbReference type="NCBI Taxonomy" id="698757"/>
    <lineage>
        <taxon>Archaea</taxon>
        <taxon>Thermoproteota</taxon>
        <taxon>Thermoprotei</taxon>
        <taxon>Thermoproteales</taxon>
        <taxon>Thermoproteaceae</taxon>
        <taxon>Pyrobaculum</taxon>
    </lineage>
</organism>
<dbReference type="EMBL" id="CP003316">
    <property type="protein sequence ID" value="AFA40486.1"/>
    <property type="molecule type" value="Genomic_DNA"/>
</dbReference>
<dbReference type="Proteomes" id="UP000009062">
    <property type="component" value="Chromosome"/>
</dbReference>
<dbReference type="STRING" id="698757.Pogu_2459"/>
<dbReference type="KEGG" id="pog:Pogu_2459"/>
<sequence length="71" mass="8418">MLYYGRPEELLRAVEQEMELLNSLINYNKKLDNFIKRKINILKECILQIKRLPPGEYQLIALNDCELVPLV</sequence>
<dbReference type="HOGENOM" id="CLU_2730574_0_0_2"/>
<protein>
    <submittedName>
        <fullName evidence="1">Uncharacterized protein</fullName>
    </submittedName>
</protein>
<dbReference type="AlphaFoldDB" id="H6QDL5"/>
<evidence type="ECO:0000313" key="2">
    <source>
        <dbReference type="Proteomes" id="UP000009062"/>
    </source>
</evidence>
<name>H6QDL5_PYROT</name>
<reference evidence="1 2" key="1">
    <citation type="journal article" date="2012" name="Stand. Genomic Sci.">
        <title>Complete genome sequence of Pyrobaculum oguniense.</title>
        <authorList>
            <person name="Bernick D.L."/>
            <person name="Karplus K."/>
            <person name="Lui L.M."/>
            <person name="Coker J.K."/>
            <person name="Murphy J.N."/>
            <person name="Chan P.P."/>
            <person name="Cozen A.E."/>
            <person name="Lowe T.M."/>
        </authorList>
    </citation>
    <scope>NUCLEOTIDE SEQUENCE [LARGE SCALE GENOMIC DNA]</scope>
    <source>
        <strain evidence="1 2">TE7</strain>
    </source>
</reference>
<gene>
    <name evidence="1" type="ordered locus">Pogu_2459</name>
</gene>